<keyword evidence="4" id="KW-0999">Mitochondrion inner membrane</keyword>
<evidence type="ECO:0000256" key="4">
    <source>
        <dbReference type="ARBA" id="ARBA00022792"/>
    </source>
</evidence>
<dbReference type="GO" id="GO:0005758">
    <property type="term" value="C:mitochondrial intermembrane space"/>
    <property type="evidence" value="ECO:0007669"/>
    <property type="project" value="UniProtKB-SubCell"/>
</dbReference>
<accession>A0A2A2JH13</accession>
<dbReference type="OrthoDB" id="5859791at2759"/>
<keyword evidence="12" id="KW-1185">Reference proteome</keyword>
<feature type="domain" description="EF-hand" evidence="10">
    <location>
        <begin position="413"/>
        <end position="448"/>
    </location>
</feature>
<evidence type="ECO:0000256" key="6">
    <source>
        <dbReference type="ARBA" id="ARBA00022946"/>
    </source>
</evidence>
<evidence type="ECO:0000256" key="8">
    <source>
        <dbReference type="ARBA" id="ARBA00023136"/>
    </source>
</evidence>
<dbReference type="InterPro" id="IPR002048">
    <property type="entry name" value="EF_hand_dom"/>
</dbReference>
<dbReference type="Pfam" id="PF00036">
    <property type="entry name" value="EF-hand_1"/>
    <property type="match status" value="1"/>
</dbReference>
<dbReference type="SMART" id="SM00054">
    <property type="entry name" value="EFh"/>
    <property type="match status" value="3"/>
</dbReference>
<evidence type="ECO:0000256" key="3">
    <source>
        <dbReference type="ARBA" id="ARBA00022737"/>
    </source>
</evidence>
<evidence type="ECO:0000256" key="1">
    <source>
        <dbReference type="ARBA" id="ARBA00004273"/>
    </source>
</evidence>
<dbReference type="SUPFAM" id="SSF47473">
    <property type="entry name" value="EF-hand"/>
    <property type="match status" value="1"/>
</dbReference>
<evidence type="ECO:0000313" key="12">
    <source>
        <dbReference type="Proteomes" id="UP000218231"/>
    </source>
</evidence>
<feature type="region of interest" description="Disordered" evidence="9">
    <location>
        <begin position="219"/>
        <end position="238"/>
    </location>
</feature>
<dbReference type="AlphaFoldDB" id="A0A2A2JH13"/>
<keyword evidence="3" id="KW-0677">Repeat</keyword>
<evidence type="ECO:0000259" key="10">
    <source>
        <dbReference type="PROSITE" id="PS50222"/>
    </source>
</evidence>
<evidence type="ECO:0000256" key="5">
    <source>
        <dbReference type="ARBA" id="ARBA00022837"/>
    </source>
</evidence>
<comment type="caution">
    <text evidence="11">The sequence shown here is derived from an EMBL/GenBank/DDBJ whole genome shotgun (WGS) entry which is preliminary data.</text>
</comment>
<dbReference type="CDD" id="cd15900">
    <property type="entry name" value="EFh_MICU"/>
    <property type="match status" value="1"/>
</dbReference>
<proteinExistence type="predicted"/>
<dbReference type="STRING" id="2018661.A0A2A2JH13"/>
<dbReference type="PANTHER" id="PTHR12294:SF13">
    <property type="entry name" value="MITOCHONDRIAL CALCIUM UPTAKE 3, ISOFORM D"/>
    <property type="match status" value="1"/>
</dbReference>
<evidence type="ECO:0000256" key="9">
    <source>
        <dbReference type="SAM" id="MobiDB-lite"/>
    </source>
</evidence>
<dbReference type="PROSITE" id="PS50222">
    <property type="entry name" value="EF_HAND_2"/>
    <property type="match status" value="3"/>
</dbReference>
<dbReference type="GO" id="GO:1990246">
    <property type="term" value="C:uniplex complex"/>
    <property type="evidence" value="ECO:0007669"/>
    <property type="project" value="TreeGrafter"/>
</dbReference>
<dbReference type="GO" id="GO:0005509">
    <property type="term" value="F:calcium ion binding"/>
    <property type="evidence" value="ECO:0007669"/>
    <property type="project" value="InterPro"/>
</dbReference>
<dbReference type="InterPro" id="IPR039800">
    <property type="entry name" value="MICU1/2/3"/>
</dbReference>
<organism evidence="11 12">
    <name type="scientific">Diploscapter pachys</name>
    <dbReference type="NCBI Taxonomy" id="2018661"/>
    <lineage>
        <taxon>Eukaryota</taxon>
        <taxon>Metazoa</taxon>
        <taxon>Ecdysozoa</taxon>
        <taxon>Nematoda</taxon>
        <taxon>Chromadorea</taxon>
        <taxon>Rhabditida</taxon>
        <taxon>Rhabditina</taxon>
        <taxon>Rhabditomorpha</taxon>
        <taxon>Rhabditoidea</taxon>
        <taxon>Rhabditidae</taxon>
        <taxon>Diploscapter</taxon>
    </lineage>
</organism>
<keyword evidence="7" id="KW-0496">Mitochondrion</keyword>
<dbReference type="Proteomes" id="UP000218231">
    <property type="component" value="Unassembled WGS sequence"/>
</dbReference>
<dbReference type="InterPro" id="IPR018247">
    <property type="entry name" value="EF_Hand_1_Ca_BS"/>
</dbReference>
<dbReference type="Gene3D" id="1.10.238.10">
    <property type="entry name" value="EF-hand"/>
    <property type="match status" value="2"/>
</dbReference>
<dbReference type="EMBL" id="LIAE01010445">
    <property type="protein sequence ID" value="PAV60869.1"/>
    <property type="molecule type" value="Genomic_DNA"/>
</dbReference>
<sequence>MTSRRVSAWLHLLRTLGRGRNIEQVRQKSGGWTGNASGAEYGKRTAAAGGSILAMSTAAVCAYAATLPVKSDMFGESEQVKHQVHSDHKLTRRELRFLQFASVEYDDVIYMSPMDFIDSLTLDRPRERVYRRVVKENELKTMLQATPPFRKGDKTLFRRLEHQGLISYSEYIFLLTLLTKSKSAFKIAFLMFDDDESGTIEKDEFLTIRNLISTLRSSRNVNSNSPQGTANASADDSQCQLDPTDYHFVVSRHANRLFYGLDSYQIVFAKSEEEVKKQDTTLVLHLFGIRGNGKLSFDEFQRFYENLQEEIMEIEFLEFARGMPTISPVDFARLILRYTIVNTDDYYKYIQRVQERSRSDEKGVSLEQWAKFSIFLNNLEEFTTAVRLYTNADISVSPEEFTRAVESTIGQRLDPVIVNLIFRIFDANNDGTLSYSEFLAVMNDRLHRGLRGRLEKQYTWKAFKNCVVNEITRF</sequence>
<comment type="subcellular location">
    <subcellularLocation>
        <location evidence="1">Mitochondrion inner membrane</location>
    </subcellularLocation>
    <subcellularLocation>
        <location evidence="2">Mitochondrion intermembrane space</location>
    </subcellularLocation>
</comment>
<evidence type="ECO:0000256" key="7">
    <source>
        <dbReference type="ARBA" id="ARBA00023128"/>
    </source>
</evidence>
<name>A0A2A2JH13_9BILA</name>
<dbReference type="InterPro" id="IPR011992">
    <property type="entry name" value="EF-hand-dom_pair"/>
</dbReference>
<keyword evidence="8" id="KW-0472">Membrane</keyword>
<dbReference type="PROSITE" id="PS00018">
    <property type="entry name" value="EF_HAND_1"/>
    <property type="match status" value="2"/>
</dbReference>
<dbReference type="GO" id="GO:0051560">
    <property type="term" value="P:mitochondrial calcium ion homeostasis"/>
    <property type="evidence" value="ECO:0007669"/>
    <property type="project" value="TreeGrafter"/>
</dbReference>
<gene>
    <name evidence="11" type="ORF">WR25_02280</name>
</gene>
<dbReference type="PANTHER" id="PTHR12294">
    <property type="entry name" value="EF HAND DOMAIN FAMILY A1,A2-RELATED"/>
    <property type="match status" value="1"/>
</dbReference>
<feature type="domain" description="EF-hand" evidence="10">
    <location>
        <begin position="275"/>
        <end position="310"/>
    </location>
</feature>
<dbReference type="Pfam" id="PF13202">
    <property type="entry name" value="EF-hand_5"/>
    <property type="match status" value="1"/>
</dbReference>
<evidence type="ECO:0000256" key="2">
    <source>
        <dbReference type="ARBA" id="ARBA00004569"/>
    </source>
</evidence>
<keyword evidence="6" id="KW-0809">Transit peptide</keyword>
<evidence type="ECO:0000313" key="11">
    <source>
        <dbReference type="EMBL" id="PAV60869.1"/>
    </source>
</evidence>
<feature type="domain" description="EF-hand" evidence="10">
    <location>
        <begin position="180"/>
        <end position="215"/>
    </location>
</feature>
<protein>
    <recommendedName>
        <fullName evidence="10">EF-hand domain-containing protein</fullName>
    </recommendedName>
</protein>
<keyword evidence="5" id="KW-0106">Calcium</keyword>
<reference evidence="11 12" key="1">
    <citation type="journal article" date="2017" name="Curr. Biol.">
        <title>Genome architecture and evolution of a unichromosomal asexual nematode.</title>
        <authorList>
            <person name="Fradin H."/>
            <person name="Zegar C."/>
            <person name="Gutwein M."/>
            <person name="Lucas J."/>
            <person name="Kovtun M."/>
            <person name="Corcoran D."/>
            <person name="Baugh L.R."/>
            <person name="Kiontke K."/>
            <person name="Gunsalus K."/>
            <person name="Fitch D.H."/>
            <person name="Piano F."/>
        </authorList>
    </citation>
    <scope>NUCLEOTIDE SEQUENCE [LARGE SCALE GENOMIC DNA]</scope>
    <source>
        <strain evidence="11">PF1309</strain>
    </source>
</reference>
<dbReference type="GO" id="GO:0036444">
    <property type="term" value="P:calcium import into the mitochondrion"/>
    <property type="evidence" value="ECO:0007669"/>
    <property type="project" value="UniProtKB-ARBA"/>
</dbReference>